<keyword evidence="2" id="KW-1185">Reference proteome</keyword>
<dbReference type="AlphaFoldDB" id="A0A3N4JJ18"/>
<name>A0A3N4JJ18_9PEZI</name>
<dbReference type="Proteomes" id="UP000276215">
    <property type="component" value="Unassembled WGS sequence"/>
</dbReference>
<reference evidence="1 2" key="1">
    <citation type="journal article" date="2018" name="Nat. Ecol. Evol.">
        <title>Pezizomycetes genomes reveal the molecular basis of ectomycorrhizal truffle lifestyle.</title>
        <authorList>
            <person name="Murat C."/>
            <person name="Payen T."/>
            <person name="Noel B."/>
            <person name="Kuo A."/>
            <person name="Morin E."/>
            <person name="Chen J."/>
            <person name="Kohler A."/>
            <person name="Krizsan K."/>
            <person name="Balestrini R."/>
            <person name="Da Silva C."/>
            <person name="Montanini B."/>
            <person name="Hainaut M."/>
            <person name="Levati E."/>
            <person name="Barry K.W."/>
            <person name="Belfiori B."/>
            <person name="Cichocki N."/>
            <person name="Clum A."/>
            <person name="Dockter R.B."/>
            <person name="Fauchery L."/>
            <person name="Guy J."/>
            <person name="Iotti M."/>
            <person name="Le Tacon F."/>
            <person name="Lindquist E.A."/>
            <person name="Lipzen A."/>
            <person name="Malagnac F."/>
            <person name="Mello A."/>
            <person name="Molinier V."/>
            <person name="Miyauchi S."/>
            <person name="Poulain J."/>
            <person name="Riccioni C."/>
            <person name="Rubini A."/>
            <person name="Sitrit Y."/>
            <person name="Splivallo R."/>
            <person name="Traeger S."/>
            <person name="Wang M."/>
            <person name="Zifcakova L."/>
            <person name="Wipf D."/>
            <person name="Zambonelli A."/>
            <person name="Paolocci F."/>
            <person name="Nowrousian M."/>
            <person name="Ottonello S."/>
            <person name="Baldrian P."/>
            <person name="Spatafora J.W."/>
            <person name="Henrissat B."/>
            <person name="Nagy L.G."/>
            <person name="Aury J.M."/>
            <person name="Wincker P."/>
            <person name="Grigoriev I.V."/>
            <person name="Bonfante P."/>
            <person name="Martin F.M."/>
        </authorList>
    </citation>
    <scope>NUCLEOTIDE SEQUENCE [LARGE SCALE GENOMIC DNA]</scope>
    <source>
        <strain evidence="1 2">120613-1</strain>
    </source>
</reference>
<evidence type="ECO:0000313" key="2">
    <source>
        <dbReference type="Proteomes" id="UP000276215"/>
    </source>
</evidence>
<accession>A0A3N4JJ18</accession>
<proteinExistence type="predicted"/>
<protein>
    <submittedName>
        <fullName evidence="1">Uncharacterized protein</fullName>
    </submittedName>
</protein>
<evidence type="ECO:0000313" key="1">
    <source>
        <dbReference type="EMBL" id="RPA98245.1"/>
    </source>
</evidence>
<gene>
    <name evidence="1" type="ORF">L873DRAFT_1047348</name>
</gene>
<sequence>MRSRNHIMAGIKKQLSNSTQASLTTRQIQVRINHPNTLLSTSPHVSLSLPKTYQSFKTTSISNYSFRQCPRQNKNMTAKAISQTLNSITNTKLQVLSKQHSDFAAHRDKTTGRHGRLGSFVAQPPLHFTVPHG</sequence>
<dbReference type="EMBL" id="ML120397">
    <property type="protein sequence ID" value="RPA98245.1"/>
    <property type="molecule type" value="Genomic_DNA"/>
</dbReference>
<organism evidence="1 2">
    <name type="scientific">Choiromyces venosus 120613-1</name>
    <dbReference type="NCBI Taxonomy" id="1336337"/>
    <lineage>
        <taxon>Eukaryota</taxon>
        <taxon>Fungi</taxon>
        <taxon>Dikarya</taxon>
        <taxon>Ascomycota</taxon>
        <taxon>Pezizomycotina</taxon>
        <taxon>Pezizomycetes</taxon>
        <taxon>Pezizales</taxon>
        <taxon>Tuberaceae</taxon>
        <taxon>Choiromyces</taxon>
    </lineage>
</organism>